<evidence type="ECO:0000259" key="1">
    <source>
        <dbReference type="Pfam" id="PF24705"/>
    </source>
</evidence>
<gene>
    <name evidence="2" type="ORF">PPGU16_70110</name>
</gene>
<organism evidence="2 3">
    <name type="scientific">Paraburkholderia largidicola</name>
    <dbReference type="NCBI Taxonomy" id="3014751"/>
    <lineage>
        <taxon>Bacteria</taxon>
        <taxon>Pseudomonadati</taxon>
        <taxon>Pseudomonadota</taxon>
        <taxon>Betaproteobacteria</taxon>
        <taxon>Burkholderiales</taxon>
        <taxon>Burkholderiaceae</taxon>
        <taxon>Paraburkholderia</taxon>
    </lineage>
</organism>
<accession>A0A7I8BYZ9</accession>
<keyword evidence="2" id="KW-0614">Plasmid</keyword>
<dbReference type="Proteomes" id="UP000510888">
    <property type="component" value="Plasmid PPGU16_p1"/>
</dbReference>
<dbReference type="KEGG" id="plad:PPGU16_70110"/>
<feature type="domain" description="DUF7668" evidence="1">
    <location>
        <begin position="12"/>
        <end position="98"/>
    </location>
</feature>
<dbReference type="Pfam" id="PF24705">
    <property type="entry name" value="DUF7668"/>
    <property type="match status" value="1"/>
</dbReference>
<dbReference type="EMBL" id="AP023176">
    <property type="protein sequence ID" value="BCF93944.1"/>
    <property type="molecule type" value="Genomic_DNA"/>
</dbReference>
<evidence type="ECO:0000313" key="3">
    <source>
        <dbReference type="Proteomes" id="UP000510888"/>
    </source>
</evidence>
<sequence>MIEDVVRQIVLLLVHGEFEKLENMKMLGPSTREEYALALQNYLRGREVLCEPPPEAFSQLEVDKTRDAKRWRVDFDLWTDRGRSDLTAQIYVEEVSPGVGHGVLYDLRVL</sequence>
<name>A0A7I8BYZ9_9BURK</name>
<dbReference type="RefSeq" id="WP_180725491.1">
    <property type="nucleotide sequence ID" value="NZ_AP023176.1"/>
</dbReference>
<proteinExistence type="predicted"/>
<keyword evidence="3" id="KW-1185">Reference proteome</keyword>
<dbReference type="InterPro" id="IPR056085">
    <property type="entry name" value="DUF7668"/>
</dbReference>
<evidence type="ECO:0000313" key="2">
    <source>
        <dbReference type="EMBL" id="BCF93944.1"/>
    </source>
</evidence>
<protein>
    <recommendedName>
        <fullName evidence="1">DUF7668 domain-containing protein</fullName>
    </recommendedName>
</protein>
<reference evidence="2 3" key="1">
    <citation type="journal article" date="2020" name="Genes (Basel)">
        <title>Genomic Comparison of Insect Gut Symbionts from Divergent Burkholderia Subclades.</title>
        <authorList>
            <person name="Takeshita K."/>
            <person name="Kikuchi Y."/>
        </authorList>
    </citation>
    <scope>NUCLEOTIDE SEQUENCE [LARGE SCALE GENOMIC DNA]</scope>
    <source>
        <strain evidence="2 3">PGU16</strain>
        <plasmid evidence="2 3">PPGU16_p1</plasmid>
    </source>
</reference>
<geneLocation type="plasmid" evidence="2 3">
    <name>PPGU16_p1</name>
</geneLocation>
<dbReference type="AlphaFoldDB" id="A0A7I8BYZ9"/>